<accession>A0A2A2HDR1</accession>
<gene>
    <name evidence="1" type="ORF">ASJ82_02745</name>
</gene>
<evidence type="ECO:0000313" key="2">
    <source>
        <dbReference type="Proteomes" id="UP000217528"/>
    </source>
</evidence>
<name>A0A2A2HDR1_9EURY</name>
<proteinExistence type="predicted"/>
<dbReference type="AlphaFoldDB" id="A0A2A2HDR1"/>
<dbReference type="EMBL" id="LMVN01000013">
    <property type="protein sequence ID" value="PAV07468.1"/>
    <property type="molecule type" value="Genomic_DNA"/>
</dbReference>
<dbReference type="Proteomes" id="UP000217528">
    <property type="component" value="Unassembled WGS sequence"/>
</dbReference>
<sequence>MKDGEVNMIRNMSTGLKLTRSEHRYISKISREKEVTEKEVLLRIIENSFIKPLRKQMNIVSKRLIFSNLNSDDTITKLSMKINASYQETQALYFTLGKYMYTSNLKNKRHSHAITKQSIVKSDNKVKQYSLTSNELTPENIELIKASAMIMNLYETTLNTNIVSRWVKTRKLNDEIAPDIKMKLYEMADDKDIPYNEFLNKVLQEGMKTI</sequence>
<comment type="caution">
    <text evidence="1">The sequence shown here is derived from an EMBL/GenBank/DDBJ whole genome shotgun (WGS) entry which is preliminary data.</text>
</comment>
<reference evidence="1 2" key="1">
    <citation type="journal article" date="2017" name="BMC Genomics">
        <title>Genomic analysis of methanogenic archaea reveals a shift towards energy conservation.</title>
        <authorList>
            <person name="Gilmore S.P."/>
            <person name="Henske J.K."/>
            <person name="Sexton J.A."/>
            <person name="Solomon K.V."/>
            <person name="Seppala S."/>
            <person name="Yoo J.I."/>
            <person name="Huyett L.M."/>
            <person name="Pressman A."/>
            <person name="Cogan J.Z."/>
            <person name="Kivenson V."/>
            <person name="Peng X."/>
            <person name="Tan Y."/>
            <person name="Valentine D.L."/>
            <person name="O'Malley M.A."/>
        </authorList>
    </citation>
    <scope>NUCLEOTIDE SEQUENCE [LARGE SCALE GENOMIC DNA]</scope>
    <source>
        <strain evidence="1 2">1R-7</strain>
    </source>
</reference>
<protein>
    <submittedName>
        <fullName evidence="1">Uncharacterized protein</fullName>
    </submittedName>
</protein>
<keyword evidence="2" id="KW-1185">Reference proteome</keyword>
<evidence type="ECO:0000313" key="1">
    <source>
        <dbReference type="EMBL" id="PAV07468.1"/>
    </source>
</evidence>
<organism evidence="1 2">
    <name type="scientific">Methanosphaera cuniculi</name>
    <dbReference type="NCBI Taxonomy" id="1077256"/>
    <lineage>
        <taxon>Archaea</taxon>
        <taxon>Methanobacteriati</taxon>
        <taxon>Methanobacteriota</taxon>
        <taxon>Methanomada group</taxon>
        <taxon>Methanobacteria</taxon>
        <taxon>Methanobacteriales</taxon>
        <taxon>Methanobacteriaceae</taxon>
        <taxon>Methanosphaera</taxon>
    </lineage>
</organism>